<reference evidence="4" key="2">
    <citation type="submission" date="2025-08" db="UniProtKB">
        <authorList>
            <consortium name="RefSeq"/>
        </authorList>
    </citation>
    <scope>IDENTIFICATION</scope>
</reference>
<feature type="signal peptide" evidence="2">
    <location>
        <begin position="1"/>
        <end position="19"/>
    </location>
</feature>
<name>A0ABM0NFF2_PRUMU</name>
<dbReference type="RefSeq" id="XP_008223989.1">
    <property type="nucleotide sequence ID" value="XM_008225767.1"/>
</dbReference>
<feature type="chain" id="PRO_5045745699" evidence="2">
    <location>
        <begin position="20"/>
        <end position="123"/>
    </location>
</feature>
<accession>A0ABM0NFF2</accession>
<protein>
    <submittedName>
        <fullName evidence="4">Glycine-rich cell wall structural protein 1</fullName>
    </submittedName>
</protein>
<evidence type="ECO:0000313" key="4">
    <source>
        <dbReference type="RefSeq" id="XP_008223989.1"/>
    </source>
</evidence>
<dbReference type="Proteomes" id="UP000694861">
    <property type="component" value="Linkage group LG2"/>
</dbReference>
<proteinExistence type="predicted"/>
<feature type="region of interest" description="Disordered" evidence="1">
    <location>
        <begin position="86"/>
        <end position="123"/>
    </location>
</feature>
<sequence length="123" mass="11904">MKELFFMFHVLLLVWSISSYKSSGLMPKIRDNMMNESKINCRPGESNGAGVGSGNRLQYDSKCNAAGTENDCCGCGDGNGGGGLGGGSSSNFGGGRGGGRGVGGGGGGGGGGGDAGGSGGGRE</sequence>
<reference evidence="3" key="1">
    <citation type="journal article" date="2012" name="Nat. Commun.">
        <title>The genome of Prunus mume.</title>
        <authorList>
            <person name="Zhang Q."/>
            <person name="Chen W."/>
            <person name="Sun L."/>
            <person name="Zhao F."/>
            <person name="Huang B."/>
            <person name="Yang W."/>
            <person name="Tao Y."/>
            <person name="Wang J."/>
            <person name="Yuan Z."/>
            <person name="Fan G."/>
            <person name="Xing Z."/>
            <person name="Han C."/>
            <person name="Pan H."/>
            <person name="Zhong X."/>
            <person name="Shi W."/>
            <person name="Liang X."/>
            <person name="Du D."/>
            <person name="Sun F."/>
            <person name="Xu Z."/>
            <person name="Hao R."/>
            <person name="Lv T."/>
            <person name="Lv Y."/>
            <person name="Zheng Z."/>
            <person name="Sun M."/>
            <person name="Luo L."/>
            <person name="Cai M."/>
            <person name="Gao Y."/>
            <person name="Wang J."/>
            <person name="Yin Y."/>
            <person name="Xu X."/>
            <person name="Cheng T."/>
            <person name="Wang J."/>
        </authorList>
    </citation>
    <scope>NUCLEOTIDE SEQUENCE [LARGE SCALE GENOMIC DNA]</scope>
</reference>
<keyword evidence="3" id="KW-1185">Reference proteome</keyword>
<evidence type="ECO:0000256" key="2">
    <source>
        <dbReference type="SAM" id="SignalP"/>
    </source>
</evidence>
<dbReference type="GeneID" id="103323756"/>
<keyword evidence="2" id="KW-0732">Signal</keyword>
<evidence type="ECO:0000313" key="3">
    <source>
        <dbReference type="Proteomes" id="UP000694861"/>
    </source>
</evidence>
<organism evidence="3 4">
    <name type="scientific">Prunus mume</name>
    <name type="common">Japanese apricot</name>
    <name type="synonym">Armeniaca mume</name>
    <dbReference type="NCBI Taxonomy" id="102107"/>
    <lineage>
        <taxon>Eukaryota</taxon>
        <taxon>Viridiplantae</taxon>
        <taxon>Streptophyta</taxon>
        <taxon>Embryophyta</taxon>
        <taxon>Tracheophyta</taxon>
        <taxon>Spermatophyta</taxon>
        <taxon>Magnoliopsida</taxon>
        <taxon>eudicotyledons</taxon>
        <taxon>Gunneridae</taxon>
        <taxon>Pentapetalae</taxon>
        <taxon>rosids</taxon>
        <taxon>fabids</taxon>
        <taxon>Rosales</taxon>
        <taxon>Rosaceae</taxon>
        <taxon>Amygdaloideae</taxon>
        <taxon>Amygdaleae</taxon>
        <taxon>Prunus</taxon>
    </lineage>
</organism>
<evidence type="ECO:0000256" key="1">
    <source>
        <dbReference type="SAM" id="MobiDB-lite"/>
    </source>
</evidence>
<gene>
    <name evidence="4" type="primary">LOC103323756</name>
</gene>